<dbReference type="InterPro" id="IPR005064">
    <property type="entry name" value="BUG"/>
</dbReference>
<proteinExistence type="inferred from homology"/>
<dbReference type="Gene3D" id="3.40.190.150">
    <property type="entry name" value="Bordetella uptake gene, domain 1"/>
    <property type="match status" value="1"/>
</dbReference>
<dbReference type="Gene3D" id="3.40.190.10">
    <property type="entry name" value="Periplasmic binding protein-like II"/>
    <property type="match status" value="1"/>
</dbReference>
<accession>A0ABS4FZX6</accession>
<evidence type="ECO:0000313" key="3">
    <source>
        <dbReference type="EMBL" id="MBP1917846.1"/>
    </source>
</evidence>
<dbReference type="PROSITE" id="PS51257">
    <property type="entry name" value="PROKAR_LIPOPROTEIN"/>
    <property type="match status" value="1"/>
</dbReference>
<dbReference type="Proteomes" id="UP001519271">
    <property type="component" value="Unassembled WGS sequence"/>
</dbReference>
<reference evidence="3 4" key="1">
    <citation type="submission" date="2021-03" db="EMBL/GenBank/DDBJ databases">
        <title>Genomic Encyclopedia of Type Strains, Phase IV (KMG-IV): sequencing the most valuable type-strain genomes for metagenomic binning, comparative biology and taxonomic classification.</title>
        <authorList>
            <person name="Goeker M."/>
        </authorList>
    </citation>
    <scope>NUCLEOTIDE SEQUENCE [LARGE SCALE GENOMIC DNA]</scope>
    <source>
        <strain evidence="3 4">DSM 6139</strain>
    </source>
</reference>
<dbReference type="PIRSF" id="PIRSF017082">
    <property type="entry name" value="YflP"/>
    <property type="match status" value="1"/>
</dbReference>
<feature type="chain" id="PRO_5046817461" evidence="2">
    <location>
        <begin position="28"/>
        <end position="332"/>
    </location>
</feature>
<name>A0ABS4FZX6_9CLOT</name>
<dbReference type="Pfam" id="PF03401">
    <property type="entry name" value="TctC"/>
    <property type="match status" value="1"/>
</dbReference>
<protein>
    <submittedName>
        <fullName evidence="3">Tripartite-type tricarboxylate transporter receptor subunit TctC</fullName>
    </submittedName>
</protein>
<keyword evidence="3" id="KW-0675">Receptor</keyword>
<dbReference type="RefSeq" id="WP_209458100.1">
    <property type="nucleotide sequence ID" value="NZ_JAGGKC010000002.1"/>
</dbReference>
<dbReference type="SUPFAM" id="SSF53850">
    <property type="entry name" value="Periplasmic binding protein-like II"/>
    <property type="match status" value="1"/>
</dbReference>
<keyword evidence="4" id="KW-1185">Reference proteome</keyword>
<comment type="similarity">
    <text evidence="1">Belongs to the UPF0065 (bug) family.</text>
</comment>
<dbReference type="PANTHER" id="PTHR42928">
    <property type="entry name" value="TRICARBOXYLATE-BINDING PROTEIN"/>
    <property type="match status" value="1"/>
</dbReference>
<comment type="caution">
    <text evidence="3">The sequence shown here is derived from an EMBL/GenBank/DDBJ whole genome shotgun (WGS) entry which is preliminary data.</text>
</comment>
<dbReference type="EMBL" id="JAGGKC010000002">
    <property type="protein sequence ID" value="MBP1917846.1"/>
    <property type="molecule type" value="Genomic_DNA"/>
</dbReference>
<gene>
    <name evidence="3" type="ORF">J2Z34_000317</name>
</gene>
<feature type="signal peptide" evidence="2">
    <location>
        <begin position="1"/>
        <end position="27"/>
    </location>
</feature>
<dbReference type="InterPro" id="IPR042100">
    <property type="entry name" value="Bug_dom1"/>
</dbReference>
<dbReference type="CDD" id="cd07012">
    <property type="entry name" value="PBP2_Bug_TTT"/>
    <property type="match status" value="1"/>
</dbReference>
<evidence type="ECO:0000256" key="2">
    <source>
        <dbReference type="SAM" id="SignalP"/>
    </source>
</evidence>
<sequence length="332" mass="34529">MLKGKKLISLILSAALGTALLAGCASSTPTATTPSTTAAPTKTDFPKKSVTILVPFAAGGSADLTARILAPYAEKHLGQSIIIENLAGGGGAVGQNKGATAAPDGYFLTMATTSIVINPLLNETPFQADDFKGVVQLTEENDFLVVQSGKEYKTFAEFIAFAKANPNTIRFGSSGKGTTDDLGNAGMIKATGIQAQNIPFDGSGLATTAILGGHIEAVIGGASSFDQHIKEGKLVPLAVLTPERNPNYPDVPSIKELGFEVYSGTFRGLVVPADTPDEIVAILAEACKKGMEEAEYKTQMTNASLSINYLDSKAFTDKIMATSVAYKSVLGK</sequence>
<evidence type="ECO:0000256" key="1">
    <source>
        <dbReference type="ARBA" id="ARBA00006987"/>
    </source>
</evidence>
<dbReference type="PANTHER" id="PTHR42928:SF5">
    <property type="entry name" value="BLR1237 PROTEIN"/>
    <property type="match status" value="1"/>
</dbReference>
<organism evidence="3 4">
    <name type="scientific">Youngiibacter multivorans</name>
    <dbReference type="NCBI Taxonomy" id="937251"/>
    <lineage>
        <taxon>Bacteria</taxon>
        <taxon>Bacillati</taxon>
        <taxon>Bacillota</taxon>
        <taxon>Clostridia</taxon>
        <taxon>Eubacteriales</taxon>
        <taxon>Clostridiaceae</taxon>
        <taxon>Youngiibacter</taxon>
    </lineage>
</organism>
<evidence type="ECO:0000313" key="4">
    <source>
        <dbReference type="Proteomes" id="UP001519271"/>
    </source>
</evidence>
<keyword evidence="2" id="KW-0732">Signal</keyword>